<dbReference type="InterPro" id="IPR003156">
    <property type="entry name" value="DHHA1_dom"/>
</dbReference>
<reference evidence="3 4" key="1">
    <citation type="journal article" date="2011" name="J. Bacteriol.">
        <title>Complete genome sequence of Mycoplasma haemofelis, a hemotropic mycoplasma.</title>
        <authorList>
            <person name="Barker E.N."/>
            <person name="Helps C.R."/>
            <person name="Peters I.R."/>
            <person name="Darby A.C."/>
            <person name="Radford A.D."/>
            <person name="Tasker S."/>
        </authorList>
    </citation>
    <scope>NUCLEOTIDE SEQUENCE [LARGE SCALE GENOMIC DNA]</scope>
    <source>
        <strain evidence="3 4">Langford 1</strain>
    </source>
</reference>
<gene>
    <name evidence="3" type="ordered locus">HF1_02190</name>
</gene>
<dbReference type="Proteomes" id="UP000008637">
    <property type="component" value="Chromosome"/>
</dbReference>
<dbReference type="InterPro" id="IPR038763">
    <property type="entry name" value="DHH_sf"/>
</dbReference>
<dbReference type="GO" id="GO:0003676">
    <property type="term" value="F:nucleic acid binding"/>
    <property type="evidence" value="ECO:0007669"/>
    <property type="project" value="InterPro"/>
</dbReference>
<feature type="domain" description="DHHA1" evidence="2">
    <location>
        <begin position="248"/>
        <end position="319"/>
    </location>
</feature>
<feature type="domain" description="DDH" evidence="1">
    <location>
        <begin position="19"/>
        <end position="163"/>
    </location>
</feature>
<dbReference type="Pfam" id="PF02272">
    <property type="entry name" value="DHHA1"/>
    <property type="match status" value="1"/>
</dbReference>
<keyword evidence="4" id="KW-1185">Reference proteome</keyword>
<dbReference type="AlphaFoldDB" id="E8ZKR1"/>
<dbReference type="InterPro" id="IPR051319">
    <property type="entry name" value="Oligoribo/pAp-PDE_c-di-AMP_PDE"/>
</dbReference>
<dbReference type="PANTHER" id="PTHR47618">
    <property type="entry name" value="BIFUNCTIONAL OLIGORIBONUCLEASE AND PAP PHOSPHATASE NRNA"/>
    <property type="match status" value="1"/>
</dbReference>
<dbReference type="OrthoDB" id="9803668at2"/>
<proteinExistence type="predicted"/>
<dbReference type="HOGENOM" id="CLU_039720_1_0_14"/>
<evidence type="ECO:0000259" key="2">
    <source>
        <dbReference type="Pfam" id="PF02272"/>
    </source>
</evidence>
<dbReference type="PANTHER" id="PTHR47618:SF1">
    <property type="entry name" value="BIFUNCTIONAL OLIGORIBONUCLEASE AND PAP PHOSPHATASE NRNA"/>
    <property type="match status" value="1"/>
</dbReference>
<dbReference type="Gene3D" id="3.10.310.30">
    <property type="match status" value="1"/>
</dbReference>
<dbReference type="EMBL" id="FR773153">
    <property type="protein sequence ID" value="CBY92227.1"/>
    <property type="molecule type" value="Genomic_DNA"/>
</dbReference>
<evidence type="ECO:0000313" key="4">
    <source>
        <dbReference type="Proteomes" id="UP000008637"/>
    </source>
</evidence>
<dbReference type="Gene3D" id="3.90.1640.10">
    <property type="entry name" value="inorganic pyrophosphatase (n-terminal core)"/>
    <property type="match status" value="1"/>
</dbReference>
<sequence length="350" mass="40596">MFNRFVTNLLSKLEEYDDIAIFVHVNPDFDAYASAFSLKRWIIDNFPESNVKLMIPEETFKEEEKFLFYANEVLPSKYELKNYLGIILDTSDTARVLTQLHTYCKELVIIDHHPKIKGLAQLEFIDPTYPAVSQILAEIFLYLEESEGYVFNADLAQYLYAGIITDTNNFMSLSMLPSTYNVLAKLVSRGLNRSVIHNSIFVKSFNFKTFTAEVIRRTHLTKNGLAYAVIDKKIIDRCEAWNFPHTVPILENISNVEVWTTLTYDASSGLWKCSIRSKELIINHVAKLYGGGGHKTMSAISFKKKKDFFQMLATMDEYMMDSGYANATLRDFKFNLRLFFYKRFNLYKKI</sequence>
<evidence type="ECO:0000313" key="3">
    <source>
        <dbReference type="EMBL" id="CBY92227.1"/>
    </source>
</evidence>
<name>E8ZKR1_MYCHL</name>
<dbReference type="KEGG" id="mha:HF1_02190"/>
<dbReference type="InterPro" id="IPR001667">
    <property type="entry name" value="DDH_dom"/>
</dbReference>
<protein>
    <submittedName>
        <fullName evidence="3">Uncharacterized protein</fullName>
    </submittedName>
</protein>
<dbReference type="SUPFAM" id="SSF64182">
    <property type="entry name" value="DHH phosphoesterases"/>
    <property type="match status" value="1"/>
</dbReference>
<dbReference type="Pfam" id="PF01368">
    <property type="entry name" value="DHH"/>
    <property type="match status" value="1"/>
</dbReference>
<evidence type="ECO:0000259" key="1">
    <source>
        <dbReference type="Pfam" id="PF01368"/>
    </source>
</evidence>
<organism evidence="3 4">
    <name type="scientific">Mycoplasma haemofelis (strain Langford 1)</name>
    <name type="common">Haemobartonella felis</name>
    <dbReference type="NCBI Taxonomy" id="941640"/>
    <lineage>
        <taxon>Bacteria</taxon>
        <taxon>Bacillati</taxon>
        <taxon>Mycoplasmatota</taxon>
        <taxon>Mollicutes</taxon>
        <taxon>Mycoplasmataceae</taxon>
        <taxon>Mycoplasma</taxon>
    </lineage>
</organism>
<accession>E8ZKR1</accession>